<dbReference type="SUPFAM" id="SSF54534">
    <property type="entry name" value="FKBP-like"/>
    <property type="match status" value="1"/>
</dbReference>
<dbReference type="PANTHER" id="PTHR30437:SF5">
    <property type="entry name" value="REGULATOR OF NUCLEOSIDE DIPHOSPHATE KINASE"/>
    <property type="match status" value="1"/>
</dbReference>
<proteinExistence type="predicted"/>
<dbReference type="InterPro" id="IPR023459">
    <property type="entry name" value="Tscrpt_elong_fac_GreA/B_fam"/>
</dbReference>
<feature type="domain" description="Transcription elongation factor GreA/GreB C-terminal" evidence="1">
    <location>
        <begin position="47"/>
        <end position="123"/>
    </location>
</feature>
<dbReference type="PANTHER" id="PTHR30437">
    <property type="entry name" value="TRANSCRIPTION ELONGATION FACTOR GREA"/>
    <property type="match status" value="1"/>
</dbReference>
<name>A0ABU8V914_9BURK</name>
<dbReference type="InterPro" id="IPR036953">
    <property type="entry name" value="GreA/GreB_C_sf"/>
</dbReference>
<evidence type="ECO:0000313" key="2">
    <source>
        <dbReference type="EMBL" id="MEJ8810043.1"/>
    </source>
</evidence>
<accession>A0ABU8V914</accession>
<dbReference type="Pfam" id="PF01272">
    <property type="entry name" value="GreA_GreB"/>
    <property type="match status" value="1"/>
</dbReference>
<dbReference type="Proteomes" id="UP001365846">
    <property type="component" value="Unassembled WGS sequence"/>
</dbReference>
<dbReference type="InterPro" id="IPR001437">
    <property type="entry name" value="Tscrpt_elong_fac_GreA/B_C"/>
</dbReference>
<dbReference type="GO" id="GO:0003746">
    <property type="term" value="F:translation elongation factor activity"/>
    <property type="evidence" value="ECO:0007669"/>
    <property type="project" value="UniProtKB-KW"/>
</dbReference>
<sequence>MTATIHGERVLTELDHVRLTKLQDARAHPALESLLDLAEVMRSREVPADIVTMHSRITLVDTQTGQRDQMTLSYPPEADPAKGFLSVLSPVGMGLIGLRLGATAHWKTPGGEERSARVEEILYQPEASGEYTL</sequence>
<protein>
    <submittedName>
        <fullName evidence="2">GreA/GreB family elongation factor</fullName>
    </submittedName>
</protein>
<evidence type="ECO:0000259" key="1">
    <source>
        <dbReference type="Pfam" id="PF01272"/>
    </source>
</evidence>
<evidence type="ECO:0000313" key="3">
    <source>
        <dbReference type="Proteomes" id="UP001365846"/>
    </source>
</evidence>
<keyword evidence="2" id="KW-0648">Protein biosynthesis</keyword>
<keyword evidence="2" id="KW-0251">Elongation factor</keyword>
<reference evidence="2 3" key="1">
    <citation type="submission" date="2024-03" db="EMBL/GenBank/DDBJ databases">
        <title>Novel species of the genus Variovorax.</title>
        <authorList>
            <person name="Liu Q."/>
            <person name="Xin Y.-H."/>
        </authorList>
    </citation>
    <scope>NUCLEOTIDE SEQUENCE [LARGE SCALE GENOMIC DNA]</scope>
    <source>
        <strain evidence="2 3">KACC 18899</strain>
    </source>
</reference>
<gene>
    <name evidence="2" type="ORF">WKW77_03140</name>
</gene>
<comment type="caution">
    <text evidence="2">The sequence shown here is derived from an EMBL/GenBank/DDBJ whole genome shotgun (WGS) entry which is preliminary data.</text>
</comment>
<dbReference type="Gene3D" id="3.10.50.30">
    <property type="entry name" value="Transcription elongation factor, GreA/GreB, C-terminal domain"/>
    <property type="match status" value="1"/>
</dbReference>
<dbReference type="EMBL" id="JBBKZU010000001">
    <property type="protein sequence ID" value="MEJ8810043.1"/>
    <property type="molecule type" value="Genomic_DNA"/>
</dbReference>
<organism evidence="2 3">
    <name type="scientific">Variovorax ureilyticus</name>
    <dbReference type="NCBI Taxonomy" id="1836198"/>
    <lineage>
        <taxon>Bacteria</taxon>
        <taxon>Pseudomonadati</taxon>
        <taxon>Pseudomonadota</taxon>
        <taxon>Betaproteobacteria</taxon>
        <taxon>Burkholderiales</taxon>
        <taxon>Comamonadaceae</taxon>
        <taxon>Variovorax</taxon>
    </lineage>
</organism>
<keyword evidence="3" id="KW-1185">Reference proteome</keyword>
<dbReference type="RefSeq" id="WP_340355348.1">
    <property type="nucleotide sequence ID" value="NZ_JBBKZU010000001.1"/>
</dbReference>